<evidence type="ECO:0000256" key="3">
    <source>
        <dbReference type="ARBA" id="ARBA00023274"/>
    </source>
</evidence>
<keyword evidence="5" id="KW-1185">Reference proteome</keyword>
<keyword evidence="3" id="KW-0687">Ribonucleoprotein</keyword>
<dbReference type="Pfam" id="PF00276">
    <property type="entry name" value="Ribosomal_L23"/>
    <property type="match status" value="1"/>
</dbReference>
<protein>
    <submittedName>
        <fullName evidence="4">50S ribosomal protein L23</fullName>
    </submittedName>
</protein>
<organism evidence="4 5">
    <name type="scientific">Astathelohania contejeani</name>
    <dbReference type="NCBI Taxonomy" id="164912"/>
    <lineage>
        <taxon>Eukaryota</taxon>
        <taxon>Fungi</taxon>
        <taxon>Fungi incertae sedis</taxon>
        <taxon>Microsporidia</taxon>
        <taxon>Astathelohaniidae</taxon>
        <taxon>Astathelohania</taxon>
    </lineage>
</organism>
<dbReference type="PANTHER" id="PTHR11620">
    <property type="entry name" value="60S RIBOSOMAL PROTEIN L23A"/>
    <property type="match status" value="1"/>
</dbReference>
<comment type="caution">
    <text evidence="4">The sequence shown here is derived from an EMBL/GenBank/DDBJ whole genome shotgun (WGS) entry which is preliminary data.</text>
</comment>
<evidence type="ECO:0000313" key="5">
    <source>
        <dbReference type="Proteomes" id="UP001516464"/>
    </source>
</evidence>
<dbReference type="SUPFAM" id="SSF54189">
    <property type="entry name" value="Ribosomal proteins S24e, L23 and L15e"/>
    <property type="match status" value="1"/>
</dbReference>
<dbReference type="GO" id="GO:0005840">
    <property type="term" value="C:ribosome"/>
    <property type="evidence" value="ECO:0007669"/>
    <property type="project" value="UniProtKB-KW"/>
</dbReference>
<dbReference type="Proteomes" id="UP001516464">
    <property type="component" value="Unassembled WGS sequence"/>
</dbReference>
<comment type="similarity">
    <text evidence="1">Belongs to the universal ribosomal protein uL23 family.</text>
</comment>
<reference evidence="4 5" key="1">
    <citation type="submission" date="2019-01" db="EMBL/GenBank/DDBJ databases">
        <title>Genomes sequencing and comparative genomics of infectious freshwater microsporidia, Cucumispora dikerogammari and Thelohania contejeani.</title>
        <authorList>
            <person name="Cormier A."/>
            <person name="Giraud I."/>
            <person name="Wattier R."/>
            <person name="Teixeira M."/>
            <person name="Grandjean F."/>
            <person name="Rigaud T."/>
            <person name="Cordaux R."/>
        </authorList>
    </citation>
    <scope>NUCLEOTIDE SEQUENCE [LARGE SCALE GENOMIC DNA]</scope>
    <source>
        <strain evidence="4">T1</strain>
        <tissue evidence="4">Spores</tissue>
    </source>
</reference>
<gene>
    <name evidence="4" type="primary">rpl23</name>
    <name evidence="4" type="ORF">TCON_1966</name>
</gene>
<dbReference type="InterPro" id="IPR012677">
    <property type="entry name" value="Nucleotide-bd_a/b_plait_sf"/>
</dbReference>
<proteinExistence type="inferred from homology"/>
<accession>A0ABQ7HXB7</accession>
<dbReference type="NCBIfam" id="NF011118">
    <property type="entry name" value="PRK14548.1"/>
    <property type="match status" value="1"/>
</dbReference>
<evidence type="ECO:0000313" key="4">
    <source>
        <dbReference type="EMBL" id="KAF7682819.1"/>
    </source>
</evidence>
<name>A0ABQ7HXB7_9MICR</name>
<sequence length="117" mass="13089">MGIKNRKNKDQPLISKKIGKTYAKVVVKPSSLSPADIIRYGCNNEKAAILMERDNTLTFIVDKRANKPMIKDAVRALYGVKIQKIRTLNTYKGEKKAYVKLVGEGEALRVANLAQII</sequence>
<dbReference type="Gene3D" id="3.30.70.330">
    <property type="match status" value="1"/>
</dbReference>
<keyword evidence="2 4" id="KW-0689">Ribosomal protein</keyword>
<dbReference type="EMBL" id="SBIQ01000175">
    <property type="protein sequence ID" value="KAF7682819.1"/>
    <property type="molecule type" value="Genomic_DNA"/>
</dbReference>
<dbReference type="HAMAP" id="MF_01369_A">
    <property type="entry name" value="Ribosomal_uL23_A"/>
    <property type="match status" value="1"/>
</dbReference>
<evidence type="ECO:0000256" key="1">
    <source>
        <dbReference type="ARBA" id="ARBA00006700"/>
    </source>
</evidence>
<dbReference type="InterPro" id="IPR013025">
    <property type="entry name" value="Ribosomal_uL23-like"/>
</dbReference>
<evidence type="ECO:0000256" key="2">
    <source>
        <dbReference type="ARBA" id="ARBA00022980"/>
    </source>
</evidence>
<dbReference type="InterPro" id="IPR012678">
    <property type="entry name" value="Ribosomal_uL23/eL15/eS24_sf"/>
</dbReference>